<reference evidence="1 3" key="1">
    <citation type="journal article" date="2017" name="Nature">
        <title>The sunflower genome provides insights into oil metabolism, flowering and Asterid evolution.</title>
        <authorList>
            <person name="Badouin H."/>
            <person name="Gouzy J."/>
            <person name="Grassa C.J."/>
            <person name="Murat F."/>
            <person name="Staton S.E."/>
            <person name="Cottret L."/>
            <person name="Lelandais-Briere C."/>
            <person name="Owens G.L."/>
            <person name="Carrere S."/>
            <person name="Mayjonade B."/>
            <person name="Legrand L."/>
            <person name="Gill N."/>
            <person name="Kane N.C."/>
            <person name="Bowers J.E."/>
            <person name="Hubner S."/>
            <person name="Bellec A."/>
            <person name="Berard A."/>
            <person name="Berges H."/>
            <person name="Blanchet N."/>
            <person name="Boniface M.C."/>
            <person name="Brunel D."/>
            <person name="Catrice O."/>
            <person name="Chaidir N."/>
            <person name="Claudel C."/>
            <person name="Donnadieu C."/>
            <person name="Faraut T."/>
            <person name="Fievet G."/>
            <person name="Helmstetter N."/>
            <person name="King M."/>
            <person name="Knapp S.J."/>
            <person name="Lai Z."/>
            <person name="Le Paslier M.C."/>
            <person name="Lippi Y."/>
            <person name="Lorenzon L."/>
            <person name="Mandel J.R."/>
            <person name="Marage G."/>
            <person name="Marchand G."/>
            <person name="Marquand E."/>
            <person name="Bret-Mestries E."/>
            <person name="Morien E."/>
            <person name="Nambeesan S."/>
            <person name="Nguyen T."/>
            <person name="Pegot-Espagnet P."/>
            <person name="Pouilly N."/>
            <person name="Raftis F."/>
            <person name="Sallet E."/>
            <person name="Schiex T."/>
            <person name="Thomas J."/>
            <person name="Vandecasteele C."/>
            <person name="Vares D."/>
            <person name="Vear F."/>
            <person name="Vautrin S."/>
            <person name="Crespi M."/>
            <person name="Mangin B."/>
            <person name="Burke J.M."/>
            <person name="Salse J."/>
            <person name="Munos S."/>
            <person name="Vincourt P."/>
            <person name="Rieseberg L.H."/>
            <person name="Langlade N.B."/>
        </authorList>
    </citation>
    <scope>NUCLEOTIDE SEQUENCE [LARGE SCALE GENOMIC DNA]</scope>
    <source>
        <strain evidence="3">cv. SF193</strain>
        <tissue evidence="1">Leaves</tissue>
    </source>
</reference>
<dbReference type="EMBL" id="CM007899">
    <property type="protein sequence ID" value="OTG10567.1"/>
    <property type="molecule type" value="Genomic_DNA"/>
</dbReference>
<dbReference type="Gramene" id="mRNA:HanXRQr2_Chr10g0433711">
    <property type="protein sequence ID" value="mRNA:HanXRQr2_Chr10g0433711"/>
    <property type="gene ID" value="HanXRQr2_Chr10g0433711"/>
</dbReference>
<sequence>MMIPALVWFNADSHSSSVSFRSFFSGKLVGVSGGEPGVVVSYRRSEIQTGGQRHGPAVGLFIRRSLPLSDGSTDKSSCLICFLSF</sequence>
<keyword evidence="3" id="KW-1185">Reference proteome</keyword>
<evidence type="ECO:0000313" key="1">
    <source>
        <dbReference type="EMBL" id="KAF5785856.1"/>
    </source>
</evidence>
<reference evidence="1" key="3">
    <citation type="submission" date="2020-06" db="EMBL/GenBank/DDBJ databases">
        <title>Helianthus annuus Genome sequencing and assembly Release 2.</title>
        <authorList>
            <person name="Gouzy J."/>
            <person name="Langlade N."/>
            <person name="Munos S."/>
        </authorList>
    </citation>
    <scope>NUCLEOTIDE SEQUENCE</scope>
    <source>
        <tissue evidence="1">Leaves</tissue>
    </source>
</reference>
<gene>
    <name evidence="2" type="ORF">HannXRQ_Chr10g0289071</name>
    <name evidence="1" type="ORF">HanXRQr2_Chr10g0433711</name>
</gene>
<proteinExistence type="predicted"/>
<accession>A0A251THG2</accession>
<name>A0A251THG2_HELAN</name>
<evidence type="ECO:0000313" key="2">
    <source>
        <dbReference type="EMBL" id="OTG10567.1"/>
    </source>
</evidence>
<protein>
    <submittedName>
        <fullName evidence="2">Uncharacterized protein</fullName>
    </submittedName>
</protein>
<dbReference type="Proteomes" id="UP000215914">
    <property type="component" value="Chromosome 10"/>
</dbReference>
<dbReference type="InParanoid" id="A0A251THG2"/>
<dbReference type="AlphaFoldDB" id="A0A251THG2"/>
<organism evidence="2 3">
    <name type="scientific">Helianthus annuus</name>
    <name type="common">Common sunflower</name>
    <dbReference type="NCBI Taxonomy" id="4232"/>
    <lineage>
        <taxon>Eukaryota</taxon>
        <taxon>Viridiplantae</taxon>
        <taxon>Streptophyta</taxon>
        <taxon>Embryophyta</taxon>
        <taxon>Tracheophyta</taxon>
        <taxon>Spermatophyta</taxon>
        <taxon>Magnoliopsida</taxon>
        <taxon>eudicotyledons</taxon>
        <taxon>Gunneridae</taxon>
        <taxon>Pentapetalae</taxon>
        <taxon>asterids</taxon>
        <taxon>campanulids</taxon>
        <taxon>Asterales</taxon>
        <taxon>Asteraceae</taxon>
        <taxon>Asteroideae</taxon>
        <taxon>Heliantheae alliance</taxon>
        <taxon>Heliantheae</taxon>
        <taxon>Helianthus</taxon>
    </lineage>
</organism>
<evidence type="ECO:0000313" key="3">
    <source>
        <dbReference type="Proteomes" id="UP000215914"/>
    </source>
</evidence>
<dbReference type="EMBL" id="MNCJ02000325">
    <property type="protein sequence ID" value="KAF5785856.1"/>
    <property type="molecule type" value="Genomic_DNA"/>
</dbReference>
<reference evidence="2" key="2">
    <citation type="submission" date="2017-02" db="EMBL/GenBank/DDBJ databases">
        <title>Sunflower complete genome.</title>
        <authorList>
            <person name="Langlade N."/>
            <person name="Munos S."/>
        </authorList>
    </citation>
    <scope>NUCLEOTIDE SEQUENCE [LARGE SCALE GENOMIC DNA]</scope>
    <source>
        <tissue evidence="2">Leaves</tissue>
    </source>
</reference>